<sequence>MSYTPPDFADDVQRLLQAEGYEAHQLADDDARSEGGNAGFYFTLTRPGWAGIETGPTRDTEAEAWLSALEHRLATSTLDLHPVHDAQAPLPQQPAVGELDITLHYSGRALSDLIETAADNPYGSIRYWCDIVKCESRPANGSADDDTAERFWLAIEADVQDGPVSCDHPEIEAQEIGRFTCDHDMLRAGIRRLLAPGADVSPAIRNDIALLGIDSEHAPDAGTADAVVQFAVFGELVFG</sequence>
<dbReference type="EMBL" id="LR796673">
    <property type="protein sequence ID" value="CAB4158679.1"/>
    <property type="molecule type" value="Genomic_DNA"/>
</dbReference>
<proteinExistence type="predicted"/>
<protein>
    <submittedName>
        <fullName evidence="1">Uncharacterized protein</fullName>
    </submittedName>
</protein>
<organism evidence="1">
    <name type="scientific">uncultured Caudovirales phage</name>
    <dbReference type="NCBI Taxonomy" id="2100421"/>
    <lineage>
        <taxon>Viruses</taxon>
        <taxon>Duplodnaviria</taxon>
        <taxon>Heunggongvirae</taxon>
        <taxon>Uroviricota</taxon>
        <taxon>Caudoviricetes</taxon>
        <taxon>Peduoviridae</taxon>
        <taxon>Maltschvirus</taxon>
        <taxon>Maltschvirus maltsch</taxon>
    </lineage>
</organism>
<name>A0A6J5NHD1_9CAUD</name>
<evidence type="ECO:0000313" key="1">
    <source>
        <dbReference type="EMBL" id="CAB4158679.1"/>
    </source>
</evidence>
<gene>
    <name evidence="1" type="ORF">UFOVP703_25</name>
</gene>
<reference evidence="1" key="1">
    <citation type="submission" date="2020-04" db="EMBL/GenBank/DDBJ databases">
        <authorList>
            <person name="Chiriac C."/>
            <person name="Salcher M."/>
            <person name="Ghai R."/>
            <person name="Kavagutti S V."/>
        </authorList>
    </citation>
    <scope>NUCLEOTIDE SEQUENCE</scope>
</reference>
<accession>A0A6J5NHD1</accession>